<dbReference type="Proteomes" id="UP000291301">
    <property type="component" value="Unassembled WGS sequence"/>
</dbReference>
<dbReference type="RefSeq" id="WP_131570882.1">
    <property type="nucleotide sequence ID" value="NZ_JAINFK010000007.1"/>
</dbReference>
<dbReference type="PANTHER" id="PTHR43442">
    <property type="entry name" value="GLUCONOKINASE-RELATED"/>
    <property type="match status" value="1"/>
</dbReference>
<evidence type="ECO:0000256" key="3">
    <source>
        <dbReference type="ARBA" id="ARBA00012054"/>
    </source>
</evidence>
<keyword evidence="6" id="KW-0418">Kinase</keyword>
<evidence type="ECO:0000256" key="7">
    <source>
        <dbReference type="ARBA" id="ARBA00022840"/>
    </source>
</evidence>
<evidence type="ECO:0000256" key="5">
    <source>
        <dbReference type="ARBA" id="ARBA00022741"/>
    </source>
</evidence>
<comment type="catalytic activity">
    <reaction evidence="8">
        <text>D-gluconate + ATP = 6-phospho-D-gluconate + ADP + H(+)</text>
        <dbReference type="Rhea" id="RHEA:19433"/>
        <dbReference type="ChEBI" id="CHEBI:15378"/>
        <dbReference type="ChEBI" id="CHEBI:18391"/>
        <dbReference type="ChEBI" id="CHEBI:30616"/>
        <dbReference type="ChEBI" id="CHEBI:58759"/>
        <dbReference type="ChEBI" id="CHEBI:456216"/>
        <dbReference type="EC" id="2.7.1.12"/>
    </reaction>
</comment>
<comment type="caution">
    <text evidence="9">The sequence shown here is derived from an EMBL/GenBank/DDBJ whole genome shotgun (WGS) entry which is preliminary data.</text>
</comment>
<evidence type="ECO:0000256" key="8">
    <source>
        <dbReference type="ARBA" id="ARBA00048090"/>
    </source>
</evidence>
<accession>A0A4R0P4R9</accession>
<evidence type="ECO:0000256" key="1">
    <source>
        <dbReference type="ARBA" id="ARBA00004761"/>
    </source>
</evidence>
<evidence type="ECO:0000313" key="10">
    <source>
        <dbReference type="Proteomes" id="UP000291301"/>
    </source>
</evidence>
<dbReference type="OrthoDB" id="9795716at2"/>
<organism evidence="9 10">
    <name type="scientific">Oricola cellulosilytica</name>
    <dbReference type="NCBI Taxonomy" id="1429082"/>
    <lineage>
        <taxon>Bacteria</taxon>
        <taxon>Pseudomonadati</taxon>
        <taxon>Pseudomonadota</taxon>
        <taxon>Alphaproteobacteria</taxon>
        <taxon>Hyphomicrobiales</taxon>
        <taxon>Ahrensiaceae</taxon>
        <taxon>Oricola</taxon>
    </lineage>
</organism>
<keyword evidence="4" id="KW-0808">Transferase</keyword>
<evidence type="ECO:0000256" key="2">
    <source>
        <dbReference type="ARBA" id="ARBA00008420"/>
    </source>
</evidence>
<comment type="pathway">
    <text evidence="1">Carbohydrate acid metabolism.</text>
</comment>
<dbReference type="GO" id="GO:0005975">
    <property type="term" value="P:carbohydrate metabolic process"/>
    <property type="evidence" value="ECO:0007669"/>
    <property type="project" value="InterPro"/>
</dbReference>
<protein>
    <recommendedName>
        <fullName evidence="3">gluconokinase</fullName>
        <ecNumber evidence="3">2.7.1.12</ecNumber>
    </recommendedName>
</protein>
<dbReference type="GO" id="GO:0005524">
    <property type="term" value="F:ATP binding"/>
    <property type="evidence" value="ECO:0007669"/>
    <property type="project" value="UniProtKB-KW"/>
</dbReference>
<proteinExistence type="inferred from homology"/>
<name>A0A4R0P4R9_9HYPH</name>
<dbReference type="Gene3D" id="3.40.50.300">
    <property type="entry name" value="P-loop containing nucleotide triphosphate hydrolases"/>
    <property type="match status" value="1"/>
</dbReference>
<gene>
    <name evidence="9" type="ORF">E0D97_16180</name>
</gene>
<evidence type="ECO:0000256" key="6">
    <source>
        <dbReference type="ARBA" id="ARBA00022777"/>
    </source>
</evidence>
<keyword evidence="5" id="KW-0547">Nucleotide-binding</keyword>
<dbReference type="PANTHER" id="PTHR43442:SF3">
    <property type="entry name" value="GLUCONOKINASE-RELATED"/>
    <property type="match status" value="1"/>
</dbReference>
<dbReference type="EMBL" id="SJST01000008">
    <property type="protein sequence ID" value="TCD11871.1"/>
    <property type="molecule type" value="Genomic_DNA"/>
</dbReference>
<keyword evidence="10" id="KW-1185">Reference proteome</keyword>
<sequence length="90" mass="9737">MGIVFLHGSAEVIEERLALRTDHFAAADLLPSQLGDLQPPTVEEGAFCQIDITPDMQTVVSKAEDFVRQLVAGAGRSRDADAPVTMQRQS</sequence>
<dbReference type="InterPro" id="IPR027417">
    <property type="entry name" value="P-loop_NTPase"/>
</dbReference>
<dbReference type="GO" id="GO:0046316">
    <property type="term" value="F:gluconokinase activity"/>
    <property type="evidence" value="ECO:0007669"/>
    <property type="project" value="UniProtKB-EC"/>
</dbReference>
<comment type="similarity">
    <text evidence="2">Belongs to the gluconokinase GntK/GntV family.</text>
</comment>
<reference evidence="9 10" key="1">
    <citation type="journal article" date="2015" name="Antonie Van Leeuwenhoek">
        <title>Oricola cellulosilytica gen. nov., sp. nov., a cellulose-degrading bacterium of the family Phyllobacteriaceae isolated from surface seashore water, and emended descriptions of Mesorhizobium loti and Phyllobacterium myrsinacearum.</title>
        <authorList>
            <person name="Hameed A."/>
            <person name="Shahina M."/>
            <person name="Lai W.A."/>
            <person name="Lin S.Y."/>
            <person name="Young L.S."/>
            <person name="Liu Y.C."/>
            <person name="Hsu Y.H."/>
            <person name="Young C.C."/>
        </authorList>
    </citation>
    <scope>NUCLEOTIDE SEQUENCE [LARGE SCALE GENOMIC DNA]</scope>
    <source>
        <strain evidence="9 10">KCTC 52183</strain>
    </source>
</reference>
<dbReference type="AlphaFoldDB" id="A0A4R0P4R9"/>
<dbReference type="InterPro" id="IPR006001">
    <property type="entry name" value="Therm_gnt_kin"/>
</dbReference>
<evidence type="ECO:0000256" key="4">
    <source>
        <dbReference type="ARBA" id="ARBA00022679"/>
    </source>
</evidence>
<evidence type="ECO:0000313" key="9">
    <source>
        <dbReference type="EMBL" id="TCD11871.1"/>
    </source>
</evidence>
<dbReference type="EC" id="2.7.1.12" evidence="3"/>
<dbReference type="GO" id="GO:0005737">
    <property type="term" value="C:cytoplasm"/>
    <property type="evidence" value="ECO:0007669"/>
    <property type="project" value="TreeGrafter"/>
</dbReference>
<keyword evidence="7" id="KW-0067">ATP-binding</keyword>